<organism evidence="2 3">
    <name type="scientific">Zhihengliuella flava</name>
    <dbReference type="NCBI Taxonomy" id="1285193"/>
    <lineage>
        <taxon>Bacteria</taxon>
        <taxon>Bacillati</taxon>
        <taxon>Actinomycetota</taxon>
        <taxon>Actinomycetes</taxon>
        <taxon>Micrococcales</taxon>
        <taxon>Micrococcaceae</taxon>
        <taxon>Zhihengliuella</taxon>
    </lineage>
</organism>
<dbReference type="RefSeq" id="WP_196834720.1">
    <property type="nucleotide sequence ID" value="NZ_JADOTZ010000001.1"/>
</dbReference>
<proteinExistence type="predicted"/>
<evidence type="ECO:0000313" key="2">
    <source>
        <dbReference type="EMBL" id="MBG6083261.1"/>
    </source>
</evidence>
<feature type="region of interest" description="Disordered" evidence="1">
    <location>
        <begin position="79"/>
        <end position="106"/>
    </location>
</feature>
<gene>
    <name evidence="2" type="ORF">IW252_000028</name>
</gene>
<feature type="compositionally biased region" description="Polar residues" evidence="1">
    <location>
        <begin position="79"/>
        <end position="91"/>
    </location>
</feature>
<comment type="caution">
    <text evidence="2">The sequence shown here is derived from an EMBL/GenBank/DDBJ whole genome shotgun (WGS) entry which is preliminary data.</text>
</comment>
<sequence>MTHRHITPELVETIARRPYDTGKASVPWDVIPDATKHGLQKIVLAFLNDAVPAMTAAGWTPPTTHGDELWAGVEKLHAQQTEQALPDTTTPYPAPSPRPSSTWEPTMPEKYALTTDDVREGWAANEANPEVWALANLDAPSIGEAREMFDHWLAKVKADALREAAKVIESEAAEQWRQDAGAVPLPGAQLIAQRMDTMARVLRERADKLEADHE</sequence>
<evidence type="ECO:0000256" key="1">
    <source>
        <dbReference type="SAM" id="MobiDB-lite"/>
    </source>
</evidence>
<dbReference type="EMBL" id="JADOTZ010000001">
    <property type="protein sequence ID" value="MBG6083261.1"/>
    <property type="molecule type" value="Genomic_DNA"/>
</dbReference>
<keyword evidence="3" id="KW-1185">Reference proteome</keyword>
<accession>A0A931D9E4</accession>
<dbReference type="AlphaFoldDB" id="A0A931D9E4"/>
<evidence type="ECO:0000313" key="3">
    <source>
        <dbReference type="Proteomes" id="UP000625033"/>
    </source>
</evidence>
<protein>
    <submittedName>
        <fullName evidence="2">Uncharacterized protein</fullName>
    </submittedName>
</protein>
<dbReference type="Proteomes" id="UP000625033">
    <property type="component" value="Unassembled WGS sequence"/>
</dbReference>
<name>A0A931D9E4_9MICC</name>
<reference evidence="2" key="1">
    <citation type="submission" date="2020-11" db="EMBL/GenBank/DDBJ databases">
        <title>Sequencing the genomes of 1000 actinobacteria strains.</title>
        <authorList>
            <person name="Klenk H.-P."/>
        </authorList>
    </citation>
    <scope>NUCLEOTIDE SEQUENCE</scope>
    <source>
        <strain evidence="2">DSM 26152</strain>
    </source>
</reference>